<dbReference type="EMBL" id="CP144749">
    <property type="protein sequence ID" value="WVZ76263.1"/>
    <property type="molecule type" value="Genomic_DNA"/>
</dbReference>
<reference evidence="1 2" key="1">
    <citation type="submission" date="2024-02" db="EMBL/GenBank/DDBJ databases">
        <title>High-quality chromosome-scale genome assembly of Pensacola bahiagrass (Paspalum notatum Flugge var. saurae).</title>
        <authorList>
            <person name="Vega J.M."/>
            <person name="Podio M."/>
            <person name="Orjuela J."/>
            <person name="Siena L.A."/>
            <person name="Pessino S.C."/>
            <person name="Combes M.C."/>
            <person name="Mariac C."/>
            <person name="Albertini E."/>
            <person name="Pupilli F."/>
            <person name="Ortiz J.P.A."/>
            <person name="Leblanc O."/>
        </authorList>
    </citation>
    <scope>NUCLEOTIDE SEQUENCE [LARGE SCALE GENOMIC DNA]</scope>
    <source>
        <strain evidence="1">R1</strain>
        <tissue evidence="1">Leaf</tissue>
    </source>
</reference>
<organism evidence="1 2">
    <name type="scientific">Paspalum notatum var. saurae</name>
    <dbReference type="NCBI Taxonomy" id="547442"/>
    <lineage>
        <taxon>Eukaryota</taxon>
        <taxon>Viridiplantae</taxon>
        <taxon>Streptophyta</taxon>
        <taxon>Embryophyta</taxon>
        <taxon>Tracheophyta</taxon>
        <taxon>Spermatophyta</taxon>
        <taxon>Magnoliopsida</taxon>
        <taxon>Liliopsida</taxon>
        <taxon>Poales</taxon>
        <taxon>Poaceae</taxon>
        <taxon>PACMAD clade</taxon>
        <taxon>Panicoideae</taxon>
        <taxon>Andropogonodae</taxon>
        <taxon>Paspaleae</taxon>
        <taxon>Paspalinae</taxon>
        <taxon>Paspalum</taxon>
    </lineage>
</organism>
<dbReference type="Proteomes" id="UP001341281">
    <property type="component" value="Chromosome 05"/>
</dbReference>
<keyword evidence="2" id="KW-1185">Reference proteome</keyword>
<sequence>MYFSVLPRLPRQERRLLPRHRLLPLLHRRWFQGSSEPPPPSTPLPHRLLLHRRCFQKESRSLLTETSICRFPQY</sequence>
<evidence type="ECO:0000313" key="1">
    <source>
        <dbReference type="EMBL" id="WVZ76263.1"/>
    </source>
</evidence>
<accession>A0AAQ3TMW1</accession>
<evidence type="ECO:0000313" key="2">
    <source>
        <dbReference type="Proteomes" id="UP001341281"/>
    </source>
</evidence>
<proteinExistence type="predicted"/>
<name>A0AAQ3TMW1_PASNO</name>
<dbReference type="AlphaFoldDB" id="A0AAQ3TMW1"/>
<gene>
    <name evidence="1" type="ORF">U9M48_024251</name>
</gene>
<protein>
    <submittedName>
        <fullName evidence="1">Uncharacterized protein</fullName>
    </submittedName>
</protein>